<evidence type="ECO:0000313" key="11">
    <source>
        <dbReference type="EMBL" id="MBD5778033.1"/>
    </source>
</evidence>
<keyword evidence="5 9" id="KW-0732">Signal</keyword>
<evidence type="ECO:0000256" key="8">
    <source>
        <dbReference type="ARBA" id="ARBA00038263"/>
    </source>
</evidence>
<sequence>MPTRALSFNRTAFCWVIAFLALLVSDAKPSALQHGNLAGELKAHGFDGDVWHVSPSGKAGASGSVEDPLASIQEGLDRLGPGDTLLLRGGLYRNSNDEAIAIATCEGTAENWIRIANYPGETPVLRFNSQRALILQGVAYVVVEGLEIDGQSDLIDPEEATAYALAFDNTGERDAKFFGVGIRVEGGPGQDYPHHVIIRNNRIYRTSGGGIALARSDYVLIEGNEVFETSYYSPWGESAISVWESSNYDNRQDLYRTVIRGNKCYRNDNRVKFWITKTFSDGNGIILDALRTNQDILKDGYAEAYTGRVLVQGNVCFENGGRGVNLYESNAIDLIGNTLLRNSQRSNSEYEIECGRVKGIIIRGNVVVARSDRASIGGYQFEEIEVVGNVLSPRSGKGFDLVSGNLVVAADSAGAVSPDTSR</sequence>
<dbReference type="GO" id="GO:0016837">
    <property type="term" value="F:carbon-oxygen lyase activity, acting on polysaccharides"/>
    <property type="evidence" value="ECO:0007669"/>
    <property type="project" value="TreeGrafter"/>
</dbReference>
<dbReference type="AlphaFoldDB" id="A0A927IFV0"/>
<comment type="similarity">
    <text evidence="8">Belongs to the polysaccharide lyase 9 family.</text>
</comment>
<organism evidence="11 12">
    <name type="scientific">Pelagicoccus enzymogenes</name>
    <dbReference type="NCBI Taxonomy" id="2773457"/>
    <lineage>
        <taxon>Bacteria</taxon>
        <taxon>Pseudomonadati</taxon>
        <taxon>Verrucomicrobiota</taxon>
        <taxon>Opitutia</taxon>
        <taxon>Puniceicoccales</taxon>
        <taxon>Pelagicoccaceae</taxon>
        <taxon>Pelagicoccus</taxon>
    </lineage>
</organism>
<dbReference type="SUPFAM" id="SSF51126">
    <property type="entry name" value="Pectin lyase-like"/>
    <property type="match status" value="1"/>
</dbReference>
<dbReference type="InterPro" id="IPR012334">
    <property type="entry name" value="Pectin_lyas_fold"/>
</dbReference>
<evidence type="ECO:0000313" key="12">
    <source>
        <dbReference type="Proteomes" id="UP000622317"/>
    </source>
</evidence>
<evidence type="ECO:0000256" key="4">
    <source>
        <dbReference type="ARBA" id="ARBA00022723"/>
    </source>
</evidence>
<keyword evidence="7" id="KW-0456">Lyase</keyword>
<dbReference type="InterPro" id="IPR052052">
    <property type="entry name" value="Polysaccharide_Lyase_9"/>
</dbReference>
<keyword evidence="3" id="KW-0964">Secreted</keyword>
<dbReference type="GO" id="GO:0046872">
    <property type="term" value="F:metal ion binding"/>
    <property type="evidence" value="ECO:0007669"/>
    <property type="project" value="UniProtKB-KW"/>
</dbReference>
<name>A0A927IFV0_9BACT</name>
<comment type="cofactor">
    <cofactor evidence="1">
        <name>Ca(2+)</name>
        <dbReference type="ChEBI" id="CHEBI:29108"/>
    </cofactor>
</comment>
<comment type="caution">
    <text evidence="11">The sequence shown here is derived from an EMBL/GenBank/DDBJ whole genome shotgun (WGS) entry which is preliminary data.</text>
</comment>
<dbReference type="Pfam" id="PF13229">
    <property type="entry name" value="Beta_helix"/>
    <property type="match status" value="1"/>
</dbReference>
<dbReference type="InterPro" id="IPR011050">
    <property type="entry name" value="Pectin_lyase_fold/virulence"/>
</dbReference>
<evidence type="ECO:0000256" key="3">
    <source>
        <dbReference type="ARBA" id="ARBA00022525"/>
    </source>
</evidence>
<dbReference type="GO" id="GO:0005576">
    <property type="term" value="C:extracellular region"/>
    <property type="evidence" value="ECO:0007669"/>
    <property type="project" value="UniProtKB-SubCell"/>
</dbReference>
<accession>A0A927IFV0</accession>
<keyword evidence="4" id="KW-0479">Metal-binding</keyword>
<feature type="domain" description="Right handed beta helix" evidence="10">
    <location>
        <begin position="195"/>
        <end position="371"/>
    </location>
</feature>
<dbReference type="Proteomes" id="UP000622317">
    <property type="component" value="Unassembled WGS sequence"/>
</dbReference>
<feature type="chain" id="PRO_5038126318" evidence="9">
    <location>
        <begin position="28"/>
        <end position="422"/>
    </location>
</feature>
<evidence type="ECO:0000256" key="5">
    <source>
        <dbReference type="ARBA" id="ARBA00022729"/>
    </source>
</evidence>
<comment type="subcellular location">
    <subcellularLocation>
        <location evidence="2">Secreted</location>
    </subcellularLocation>
</comment>
<protein>
    <submittedName>
        <fullName evidence="11">Right-handed parallel beta-helix repeat-containing protein</fullName>
    </submittedName>
</protein>
<gene>
    <name evidence="11" type="ORF">IEN85_00805</name>
</gene>
<dbReference type="Gene3D" id="2.160.20.10">
    <property type="entry name" value="Single-stranded right-handed beta-helix, Pectin lyase-like"/>
    <property type="match status" value="1"/>
</dbReference>
<dbReference type="PANTHER" id="PTHR40088">
    <property type="entry name" value="PECTATE LYASE (EUROFUNG)"/>
    <property type="match status" value="1"/>
</dbReference>
<dbReference type="EMBL" id="JACYFG010000002">
    <property type="protein sequence ID" value="MBD5778033.1"/>
    <property type="molecule type" value="Genomic_DNA"/>
</dbReference>
<keyword evidence="6" id="KW-0106">Calcium</keyword>
<proteinExistence type="inferred from homology"/>
<dbReference type="InterPro" id="IPR039448">
    <property type="entry name" value="Beta_helix"/>
</dbReference>
<dbReference type="InterPro" id="IPR006626">
    <property type="entry name" value="PbH1"/>
</dbReference>
<evidence type="ECO:0000256" key="2">
    <source>
        <dbReference type="ARBA" id="ARBA00004613"/>
    </source>
</evidence>
<evidence type="ECO:0000256" key="6">
    <source>
        <dbReference type="ARBA" id="ARBA00022837"/>
    </source>
</evidence>
<evidence type="ECO:0000256" key="7">
    <source>
        <dbReference type="ARBA" id="ARBA00023239"/>
    </source>
</evidence>
<keyword evidence="12" id="KW-1185">Reference proteome</keyword>
<reference evidence="11" key="1">
    <citation type="submission" date="2020-09" db="EMBL/GenBank/DDBJ databases">
        <title>Pelagicoccus enzymogenes sp. nov. with an EPS production, isolated from marine sediment.</title>
        <authorList>
            <person name="Feng X."/>
        </authorList>
    </citation>
    <scope>NUCLEOTIDE SEQUENCE</scope>
    <source>
        <strain evidence="11">NFK12</strain>
    </source>
</reference>
<feature type="signal peptide" evidence="9">
    <location>
        <begin position="1"/>
        <end position="27"/>
    </location>
</feature>
<dbReference type="PANTHER" id="PTHR40088:SF1">
    <property type="entry name" value="PECTATE LYASE PEL9"/>
    <property type="match status" value="1"/>
</dbReference>
<evidence type="ECO:0000259" key="10">
    <source>
        <dbReference type="Pfam" id="PF13229"/>
    </source>
</evidence>
<evidence type="ECO:0000256" key="9">
    <source>
        <dbReference type="SAM" id="SignalP"/>
    </source>
</evidence>
<dbReference type="SMART" id="SM00710">
    <property type="entry name" value="PbH1"/>
    <property type="match status" value="7"/>
</dbReference>
<dbReference type="RefSeq" id="WP_191615161.1">
    <property type="nucleotide sequence ID" value="NZ_JACYFG010000002.1"/>
</dbReference>
<evidence type="ECO:0000256" key="1">
    <source>
        <dbReference type="ARBA" id="ARBA00001913"/>
    </source>
</evidence>